<dbReference type="EMBL" id="MT028492">
    <property type="protein sequence ID" value="QIG66116.1"/>
    <property type="molecule type" value="Genomic_DNA"/>
</dbReference>
<protein>
    <submittedName>
        <fullName evidence="1">Uncharacterized protein</fullName>
    </submittedName>
</protein>
<sequence>MTAVWPACYHTRRPHSYLRGYRSACSTQ</sequence>
<organism evidence="1 2">
    <name type="scientific">Ochrobactrum phage vB_OspP_OH</name>
    <dbReference type="NCBI Taxonomy" id="2712957"/>
    <lineage>
        <taxon>Viruses</taxon>
        <taxon>Duplodnaviria</taxon>
        <taxon>Heunggongvirae</taxon>
        <taxon>Uroviricota</taxon>
        <taxon>Caudoviricetes</taxon>
        <taxon>Wolominvirus</taxon>
        <taxon>Wolominvirus OH</taxon>
    </lineage>
</organism>
<dbReference type="Proteomes" id="UP000503046">
    <property type="component" value="Segment"/>
</dbReference>
<evidence type="ECO:0000313" key="1">
    <source>
        <dbReference type="EMBL" id="QIG66116.1"/>
    </source>
</evidence>
<reference evidence="1 2" key="1">
    <citation type="submission" date="2020-02" db="EMBL/GenBank/DDBJ databases">
        <title>Identification and Characterization of First Virulent Phages, Including a Novel Jumbo Virus, Infecting Ochrobactrum spp.</title>
        <authorList>
            <person name="Decewicz P."/>
            <person name="Golec P."/>
            <person name="Szymczak M."/>
            <person name="Radlinska M."/>
            <person name="Dziewit L."/>
        </authorList>
    </citation>
    <scope>NUCLEOTIDE SEQUENCE [LARGE SCALE GENOMIC DNA]</scope>
</reference>
<proteinExistence type="predicted"/>
<evidence type="ECO:0000313" key="2">
    <source>
        <dbReference type="Proteomes" id="UP000503046"/>
    </source>
</evidence>
<keyword evidence="2" id="KW-1185">Reference proteome</keyword>
<accession>A0A6G6XXM5</accession>
<gene>
    <name evidence="1" type="ORF">phiOH_p60</name>
</gene>
<name>A0A6G6XXM5_9CAUD</name>